<reference evidence="1 2" key="1">
    <citation type="submission" date="2024-08" db="EMBL/GenBank/DDBJ databases">
        <authorList>
            <person name="Cucini C."/>
            <person name="Frati F."/>
        </authorList>
    </citation>
    <scope>NUCLEOTIDE SEQUENCE [LARGE SCALE GENOMIC DNA]</scope>
</reference>
<name>A0ABP1PNT1_9HEXA</name>
<evidence type="ECO:0000313" key="1">
    <source>
        <dbReference type="EMBL" id="CAL8069539.1"/>
    </source>
</evidence>
<organism evidence="1 2">
    <name type="scientific">Orchesella dallaii</name>
    <dbReference type="NCBI Taxonomy" id="48710"/>
    <lineage>
        <taxon>Eukaryota</taxon>
        <taxon>Metazoa</taxon>
        <taxon>Ecdysozoa</taxon>
        <taxon>Arthropoda</taxon>
        <taxon>Hexapoda</taxon>
        <taxon>Collembola</taxon>
        <taxon>Entomobryomorpha</taxon>
        <taxon>Entomobryoidea</taxon>
        <taxon>Orchesellidae</taxon>
        <taxon>Orchesellinae</taxon>
        <taxon>Orchesella</taxon>
    </lineage>
</organism>
<keyword evidence="2" id="KW-1185">Reference proteome</keyword>
<evidence type="ECO:0000313" key="2">
    <source>
        <dbReference type="Proteomes" id="UP001642540"/>
    </source>
</evidence>
<sequence length="114" mass="13023">MLSISTPQSKPMSFYQTLLLPLLFVKEMKKKTEFATQKSGIFNAQFDSRITFMANFFGDSRRLNCYATSEPAFPFSGAFALSFFECVYTTPPHRHATQTRLNAFASLLCLCFYL</sequence>
<comment type="caution">
    <text evidence="1">The sequence shown here is derived from an EMBL/GenBank/DDBJ whole genome shotgun (WGS) entry which is preliminary data.</text>
</comment>
<accession>A0ABP1PNT1</accession>
<dbReference type="EMBL" id="CAXLJM020000004">
    <property type="protein sequence ID" value="CAL8069539.1"/>
    <property type="molecule type" value="Genomic_DNA"/>
</dbReference>
<dbReference type="Proteomes" id="UP001642540">
    <property type="component" value="Unassembled WGS sequence"/>
</dbReference>
<protein>
    <submittedName>
        <fullName evidence="1">Uncharacterized protein</fullName>
    </submittedName>
</protein>
<gene>
    <name evidence="1" type="ORF">ODALV1_LOCUS822</name>
</gene>
<proteinExistence type="predicted"/>